<protein>
    <submittedName>
        <fullName evidence="1">Uncharacterized protein</fullName>
    </submittedName>
</protein>
<name>A0AAE0G0P3_9CHLO</name>
<evidence type="ECO:0000313" key="1">
    <source>
        <dbReference type="EMBL" id="KAK3269444.1"/>
    </source>
</evidence>
<dbReference type="EMBL" id="LGRX02010949">
    <property type="protein sequence ID" value="KAK3269444.1"/>
    <property type="molecule type" value="Genomic_DNA"/>
</dbReference>
<gene>
    <name evidence="1" type="ORF">CYMTET_22119</name>
</gene>
<organism evidence="1 2">
    <name type="scientific">Cymbomonas tetramitiformis</name>
    <dbReference type="NCBI Taxonomy" id="36881"/>
    <lineage>
        <taxon>Eukaryota</taxon>
        <taxon>Viridiplantae</taxon>
        <taxon>Chlorophyta</taxon>
        <taxon>Pyramimonadophyceae</taxon>
        <taxon>Pyramimonadales</taxon>
        <taxon>Pyramimonadaceae</taxon>
        <taxon>Cymbomonas</taxon>
    </lineage>
</organism>
<sequence length="157" mass="17617">MLSDPYRAPMTCDQPVDALVMNFGAHYASPDHYPSYSAHHLAQLVEPDHTELVMMLDRFPQMHKLYRELAPSHGLGNLPCQQQPAGRANGTIGRYVLGANTTAKMAQHGIIFMEVFDMMRLAWRQHASPTDCLHWAIPGPISAWVTAMIDAIYCRGR</sequence>
<dbReference type="Proteomes" id="UP001190700">
    <property type="component" value="Unassembled WGS sequence"/>
</dbReference>
<proteinExistence type="predicted"/>
<keyword evidence="2" id="KW-1185">Reference proteome</keyword>
<accession>A0AAE0G0P3</accession>
<comment type="caution">
    <text evidence="1">The sequence shown here is derived from an EMBL/GenBank/DDBJ whole genome shotgun (WGS) entry which is preliminary data.</text>
</comment>
<reference evidence="1 2" key="1">
    <citation type="journal article" date="2015" name="Genome Biol. Evol.">
        <title>Comparative Genomics of a Bacterivorous Green Alga Reveals Evolutionary Causalities and Consequences of Phago-Mixotrophic Mode of Nutrition.</title>
        <authorList>
            <person name="Burns J.A."/>
            <person name="Paasch A."/>
            <person name="Narechania A."/>
            <person name="Kim E."/>
        </authorList>
    </citation>
    <scope>NUCLEOTIDE SEQUENCE [LARGE SCALE GENOMIC DNA]</scope>
    <source>
        <strain evidence="1 2">PLY_AMNH</strain>
    </source>
</reference>
<dbReference type="AlphaFoldDB" id="A0AAE0G0P3"/>
<evidence type="ECO:0000313" key="2">
    <source>
        <dbReference type="Proteomes" id="UP001190700"/>
    </source>
</evidence>